<keyword evidence="4 5" id="KW-0720">Serine protease</keyword>
<gene>
    <name evidence="8" type="ORF">GCM10009115_30310</name>
</gene>
<feature type="signal peptide" evidence="6">
    <location>
        <begin position="1"/>
        <end position="21"/>
    </location>
</feature>
<accession>A0ABP3XRZ8</accession>
<evidence type="ECO:0000259" key="7">
    <source>
        <dbReference type="Pfam" id="PF00082"/>
    </source>
</evidence>
<keyword evidence="6" id="KW-0732">Signal</keyword>
<keyword evidence="2 5" id="KW-0645">Protease</keyword>
<comment type="caution">
    <text evidence="8">The sequence shown here is derived from an EMBL/GenBank/DDBJ whole genome shotgun (WGS) entry which is preliminary data.</text>
</comment>
<proteinExistence type="inferred from homology"/>
<keyword evidence="9" id="KW-1185">Reference proteome</keyword>
<feature type="active site" description="Charge relay system" evidence="5">
    <location>
        <position position="190"/>
    </location>
</feature>
<dbReference type="Pfam" id="PF00082">
    <property type="entry name" value="Peptidase_S8"/>
    <property type="match status" value="1"/>
</dbReference>
<feature type="active site" description="Charge relay system" evidence="5">
    <location>
        <position position="218"/>
    </location>
</feature>
<feature type="chain" id="PRO_5046847003" description="Peptidase S8/S53 domain-containing protein" evidence="6">
    <location>
        <begin position="22"/>
        <end position="426"/>
    </location>
</feature>
<reference evidence="9" key="1">
    <citation type="journal article" date="2019" name="Int. J. Syst. Evol. Microbiol.">
        <title>The Global Catalogue of Microorganisms (GCM) 10K type strain sequencing project: providing services to taxonomists for standard genome sequencing and annotation.</title>
        <authorList>
            <consortium name="The Broad Institute Genomics Platform"/>
            <consortium name="The Broad Institute Genome Sequencing Center for Infectious Disease"/>
            <person name="Wu L."/>
            <person name="Ma J."/>
        </authorList>
    </citation>
    <scope>NUCLEOTIDE SEQUENCE [LARGE SCALE GENOMIC DNA]</scope>
    <source>
        <strain evidence="9">JCM 15910</strain>
    </source>
</reference>
<sequence>MRKWTALILIFALPMSGTAQRVTAQIALPPAQLPDAARTLPPLPNLGPNVGAEPLARIGDTLAQARIDRITNLLRDHRDRIEPDHGGQPAVRGILIATGIDDAMIARATEKGFRLLERDRIEGLDLDIVRFAVPDGRSLARAQKQLAKLLPDAEVDVDHIYFTSGPGSPLPAATLARAAASGKASLGLIDGGVAAHPAVTGRVSQRGFAAGAPVASSHGTAVASLLVGSGPVQGSAPGQRLLAADVYGADPAGGNASTIARALGWLAQNGVAVTTISLVGPDNKLLALAVSRAQQRGMLIVAAVGNDGPAAPPAYPASYRGVFAVTGVDARNRALPEAGRARHVDFAAPGDDVLAATGPDSVDRLRGTSFAAPLVAGRLALHYPTPAIDRIGPAVSALVMEARDLGQRGRDKTYGHGLICGDCGGR</sequence>
<comment type="similarity">
    <text evidence="1 5">Belongs to the peptidase S8 family.</text>
</comment>
<dbReference type="CDD" id="cd05561">
    <property type="entry name" value="Peptidases_S8_4"/>
    <property type="match status" value="1"/>
</dbReference>
<dbReference type="InterPro" id="IPR050131">
    <property type="entry name" value="Peptidase_S8_subtilisin-like"/>
</dbReference>
<evidence type="ECO:0000313" key="9">
    <source>
        <dbReference type="Proteomes" id="UP001500738"/>
    </source>
</evidence>
<feature type="domain" description="Peptidase S8/S53" evidence="7">
    <location>
        <begin position="214"/>
        <end position="417"/>
    </location>
</feature>
<dbReference type="SUPFAM" id="SSF52743">
    <property type="entry name" value="Subtilisin-like"/>
    <property type="match status" value="1"/>
</dbReference>
<dbReference type="InterPro" id="IPR022398">
    <property type="entry name" value="Peptidase_S8_His-AS"/>
</dbReference>
<evidence type="ECO:0000256" key="1">
    <source>
        <dbReference type="ARBA" id="ARBA00011073"/>
    </source>
</evidence>
<dbReference type="Gene3D" id="3.40.50.200">
    <property type="entry name" value="Peptidase S8/S53 domain"/>
    <property type="match status" value="1"/>
</dbReference>
<evidence type="ECO:0000313" key="8">
    <source>
        <dbReference type="EMBL" id="GAA0866620.1"/>
    </source>
</evidence>
<evidence type="ECO:0000256" key="6">
    <source>
        <dbReference type="SAM" id="SignalP"/>
    </source>
</evidence>
<dbReference type="InterPro" id="IPR036852">
    <property type="entry name" value="Peptidase_S8/S53_dom_sf"/>
</dbReference>
<evidence type="ECO:0000256" key="3">
    <source>
        <dbReference type="ARBA" id="ARBA00022801"/>
    </source>
</evidence>
<dbReference type="PROSITE" id="PS00138">
    <property type="entry name" value="SUBTILASE_SER"/>
    <property type="match status" value="1"/>
</dbReference>
<feature type="active site" description="Charge relay system" evidence="5">
    <location>
        <position position="369"/>
    </location>
</feature>
<dbReference type="EMBL" id="BAAAFE010000009">
    <property type="protein sequence ID" value="GAA0866620.1"/>
    <property type="molecule type" value="Genomic_DNA"/>
</dbReference>
<organism evidence="8 9">
    <name type="scientific">Sphingopyxis soli</name>
    <dbReference type="NCBI Taxonomy" id="592051"/>
    <lineage>
        <taxon>Bacteria</taxon>
        <taxon>Pseudomonadati</taxon>
        <taxon>Pseudomonadota</taxon>
        <taxon>Alphaproteobacteria</taxon>
        <taxon>Sphingomonadales</taxon>
        <taxon>Sphingomonadaceae</taxon>
        <taxon>Sphingopyxis</taxon>
    </lineage>
</organism>
<dbReference type="PANTHER" id="PTHR43806:SF11">
    <property type="entry name" value="CEREVISIN-RELATED"/>
    <property type="match status" value="1"/>
</dbReference>
<evidence type="ECO:0000256" key="5">
    <source>
        <dbReference type="PROSITE-ProRule" id="PRU01240"/>
    </source>
</evidence>
<protein>
    <recommendedName>
        <fullName evidence="7">Peptidase S8/S53 domain-containing protein</fullName>
    </recommendedName>
</protein>
<dbReference type="PANTHER" id="PTHR43806">
    <property type="entry name" value="PEPTIDASE S8"/>
    <property type="match status" value="1"/>
</dbReference>
<dbReference type="RefSeq" id="WP_246553209.1">
    <property type="nucleotide sequence ID" value="NZ_BAAAFE010000009.1"/>
</dbReference>
<dbReference type="InterPro" id="IPR000209">
    <property type="entry name" value="Peptidase_S8/S53_dom"/>
</dbReference>
<name>A0ABP3XRZ8_9SPHN</name>
<evidence type="ECO:0000256" key="4">
    <source>
        <dbReference type="ARBA" id="ARBA00022825"/>
    </source>
</evidence>
<dbReference type="Proteomes" id="UP001500738">
    <property type="component" value="Unassembled WGS sequence"/>
</dbReference>
<dbReference type="PROSITE" id="PS51892">
    <property type="entry name" value="SUBTILASE"/>
    <property type="match status" value="1"/>
</dbReference>
<dbReference type="PROSITE" id="PS00137">
    <property type="entry name" value="SUBTILASE_HIS"/>
    <property type="match status" value="1"/>
</dbReference>
<evidence type="ECO:0000256" key="2">
    <source>
        <dbReference type="ARBA" id="ARBA00022670"/>
    </source>
</evidence>
<keyword evidence="3 5" id="KW-0378">Hydrolase</keyword>
<dbReference type="InterPro" id="IPR023828">
    <property type="entry name" value="Peptidase_S8_Ser-AS"/>
</dbReference>